<feature type="transmembrane region" description="Helical" evidence="2">
    <location>
        <begin position="34"/>
        <end position="53"/>
    </location>
</feature>
<comment type="caution">
    <text evidence="3">The sequence shown here is derived from an EMBL/GenBank/DDBJ whole genome shotgun (WGS) entry which is preliminary data.</text>
</comment>
<evidence type="ECO:0008006" key="5">
    <source>
        <dbReference type="Google" id="ProtNLM"/>
    </source>
</evidence>
<proteinExistence type="predicted"/>
<evidence type="ECO:0000313" key="4">
    <source>
        <dbReference type="Proteomes" id="UP000609879"/>
    </source>
</evidence>
<reference evidence="3 4" key="1">
    <citation type="submission" date="2021-01" db="EMBL/GenBank/DDBJ databases">
        <title>Whole genome shotgun sequence of Actinoplanes deccanensis NBRC 13994.</title>
        <authorList>
            <person name="Komaki H."/>
            <person name="Tamura T."/>
        </authorList>
    </citation>
    <scope>NUCLEOTIDE SEQUENCE [LARGE SCALE GENOMIC DNA]</scope>
    <source>
        <strain evidence="3 4">NBRC 13994</strain>
    </source>
</reference>
<keyword evidence="2" id="KW-0812">Transmembrane</keyword>
<feature type="transmembrane region" description="Helical" evidence="2">
    <location>
        <begin position="12"/>
        <end position="28"/>
    </location>
</feature>
<accession>A0ABQ3Y9G2</accession>
<keyword evidence="2" id="KW-0472">Membrane</keyword>
<name>A0ABQ3Y9G2_9ACTN</name>
<keyword evidence="4" id="KW-1185">Reference proteome</keyword>
<feature type="region of interest" description="Disordered" evidence="1">
    <location>
        <begin position="70"/>
        <end position="116"/>
    </location>
</feature>
<evidence type="ECO:0000256" key="1">
    <source>
        <dbReference type="SAM" id="MobiDB-lite"/>
    </source>
</evidence>
<dbReference type="Proteomes" id="UP000609879">
    <property type="component" value="Unassembled WGS sequence"/>
</dbReference>
<keyword evidence="2" id="KW-1133">Transmembrane helix</keyword>
<organism evidence="3 4">
    <name type="scientific">Paractinoplanes deccanensis</name>
    <dbReference type="NCBI Taxonomy" id="113561"/>
    <lineage>
        <taxon>Bacteria</taxon>
        <taxon>Bacillati</taxon>
        <taxon>Actinomycetota</taxon>
        <taxon>Actinomycetes</taxon>
        <taxon>Micromonosporales</taxon>
        <taxon>Micromonosporaceae</taxon>
        <taxon>Paractinoplanes</taxon>
    </lineage>
</organism>
<sequence length="116" mass="11808">MAFDPLRCAEATGQAAFVLGIAVFPVAWRGLDGAVGAVLAGMLVITSAGIYALHAVTFDSFRILNSRAAAPVSGGDDGPLHHRERSRCSDLSTCTPRAAARASASSPTATSAPGPR</sequence>
<feature type="compositionally biased region" description="Low complexity" evidence="1">
    <location>
        <begin position="95"/>
        <end position="116"/>
    </location>
</feature>
<evidence type="ECO:0000256" key="2">
    <source>
        <dbReference type="SAM" id="Phobius"/>
    </source>
</evidence>
<dbReference type="EMBL" id="BOMI01000106">
    <property type="protein sequence ID" value="GID76641.1"/>
    <property type="molecule type" value="Genomic_DNA"/>
</dbReference>
<gene>
    <name evidence="3" type="ORF">Ade02nite_52820</name>
</gene>
<protein>
    <recommendedName>
        <fullName evidence="5">Amino acid transporter transmembrane domain-containing protein</fullName>
    </recommendedName>
</protein>
<evidence type="ECO:0000313" key="3">
    <source>
        <dbReference type="EMBL" id="GID76641.1"/>
    </source>
</evidence>